<protein>
    <submittedName>
        <fullName evidence="10">Purine-cytosine permease</fullName>
    </submittedName>
</protein>
<proteinExistence type="inferred from homology"/>
<dbReference type="InterPro" id="IPR026030">
    <property type="entry name" value="Pur-cyt_permease_Fcy2/21/22"/>
</dbReference>
<feature type="compositionally biased region" description="Low complexity" evidence="8">
    <location>
        <begin position="26"/>
        <end position="35"/>
    </location>
</feature>
<organism evidence="10 11">
    <name type="scientific">Rhodococcus koreensis</name>
    <dbReference type="NCBI Taxonomy" id="99653"/>
    <lineage>
        <taxon>Bacteria</taxon>
        <taxon>Bacillati</taxon>
        <taxon>Actinomycetota</taxon>
        <taxon>Actinomycetes</taxon>
        <taxon>Mycobacteriales</taxon>
        <taxon>Nocardiaceae</taxon>
        <taxon>Rhodococcus</taxon>
    </lineage>
</organism>
<feature type="transmembrane region" description="Helical" evidence="9">
    <location>
        <begin position="210"/>
        <end position="229"/>
    </location>
</feature>
<dbReference type="AlphaFoldDB" id="A0A1H4TY76"/>
<dbReference type="Proteomes" id="UP000183561">
    <property type="component" value="Unassembled WGS sequence"/>
</dbReference>
<feature type="transmembrane region" description="Helical" evidence="9">
    <location>
        <begin position="241"/>
        <end position="261"/>
    </location>
</feature>
<comment type="subcellular location">
    <subcellularLocation>
        <location evidence="1">Membrane</location>
        <topology evidence="1">Multi-pass membrane protein</topology>
    </subcellularLocation>
</comment>
<keyword evidence="6 7" id="KW-0472">Membrane</keyword>
<feature type="transmembrane region" description="Helical" evidence="9">
    <location>
        <begin position="282"/>
        <end position="305"/>
    </location>
</feature>
<dbReference type="GO" id="GO:0005886">
    <property type="term" value="C:plasma membrane"/>
    <property type="evidence" value="ECO:0007669"/>
    <property type="project" value="TreeGrafter"/>
</dbReference>
<feature type="region of interest" description="Disordered" evidence="8">
    <location>
        <begin position="19"/>
        <end position="42"/>
    </location>
</feature>
<evidence type="ECO:0000256" key="5">
    <source>
        <dbReference type="ARBA" id="ARBA00022989"/>
    </source>
</evidence>
<dbReference type="InterPro" id="IPR001248">
    <property type="entry name" value="Pur-cyt_permease"/>
</dbReference>
<feature type="transmembrane region" description="Helical" evidence="9">
    <location>
        <begin position="93"/>
        <end position="118"/>
    </location>
</feature>
<evidence type="ECO:0000256" key="9">
    <source>
        <dbReference type="SAM" id="Phobius"/>
    </source>
</evidence>
<evidence type="ECO:0000313" key="10">
    <source>
        <dbReference type="EMBL" id="SEC61158.1"/>
    </source>
</evidence>
<accession>A0A1H4TY76</accession>
<evidence type="ECO:0000256" key="3">
    <source>
        <dbReference type="ARBA" id="ARBA00022448"/>
    </source>
</evidence>
<feature type="transmembrane region" description="Helical" evidence="9">
    <location>
        <begin position="67"/>
        <end position="87"/>
    </location>
</feature>
<dbReference type="PANTHER" id="PTHR31806:SF1">
    <property type="entry name" value="PURINE-CYTOSINE PERMEASE FCY2-RELATED"/>
    <property type="match status" value="1"/>
</dbReference>
<reference evidence="11" key="1">
    <citation type="submission" date="2016-10" db="EMBL/GenBank/DDBJ databases">
        <authorList>
            <person name="Varghese N."/>
            <person name="Submissions S."/>
        </authorList>
    </citation>
    <scope>NUCLEOTIDE SEQUENCE [LARGE SCALE GENOMIC DNA]</scope>
    <source>
        <strain evidence="11">DSM 44498</strain>
    </source>
</reference>
<keyword evidence="5 9" id="KW-1133">Transmembrane helix</keyword>
<evidence type="ECO:0000256" key="2">
    <source>
        <dbReference type="ARBA" id="ARBA00008974"/>
    </source>
</evidence>
<keyword evidence="3 7" id="KW-0813">Transport</keyword>
<feature type="transmembrane region" description="Helical" evidence="9">
    <location>
        <begin position="366"/>
        <end position="385"/>
    </location>
</feature>
<evidence type="ECO:0000313" key="11">
    <source>
        <dbReference type="Proteomes" id="UP000183561"/>
    </source>
</evidence>
<dbReference type="GO" id="GO:0022857">
    <property type="term" value="F:transmembrane transporter activity"/>
    <property type="evidence" value="ECO:0007669"/>
    <property type="project" value="InterPro"/>
</dbReference>
<feature type="transmembrane region" description="Helical" evidence="9">
    <location>
        <begin position="475"/>
        <end position="497"/>
    </location>
</feature>
<dbReference type="Pfam" id="PF02133">
    <property type="entry name" value="Transp_cyt_pur"/>
    <property type="match status" value="1"/>
</dbReference>
<evidence type="ECO:0000256" key="8">
    <source>
        <dbReference type="SAM" id="MobiDB-lite"/>
    </source>
</evidence>
<sequence length="513" mass="53260">MFGSQQDVIPVTSAPNVRSAVSTNLDPTTPLDDTAPSPPEDRFGHVETIGVEYIPESERDSRPLNMLAVFFGGNLAFSVIVFGWLPITFGLSFGSALAASAIGIGLGTLLIAPLSLLGPRTGTNNTVSSGAHFGVSGRMIGSGLTLLFALAYAAIAVWTSGDALIAAAHRLFGTPVDNGMLALGYGIIAAEIVAVALFGHGTVVALQKFVLPVVAALLLLGVFAFGGHFDGGAGSGDYLLGGFWPTWILAVVLAVGGPLSYAPTLGDYSRRISRVRFSDRSIVAATMAGIFFGLFLTAAFGSFTASTFTTLSDSYVADLVAEAPGWYVLPIVLVALAGGLGQGVLNVYASGLDLEALIPRLRRVHTTLITSALAVALLYIGVFVVDAVDSITAMTLVLNGFAAPWVAINVAGFLVARRGQYDAVDLQVFNLARKGGRYWFTGGWNLRAVIPWAAGSLFGLLAVDTSLYSGPLADIAHGVDVSLIGSSVIAVAGYLVALRLWPEHVAPVEAPSS</sequence>
<name>A0A1H4TY76_9NOCA</name>
<keyword evidence="4 9" id="KW-0812">Transmembrane</keyword>
<evidence type="ECO:0000256" key="7">
    <source>
        <dbReference type="PIRNR" id="PIRNR002744"/>
    </source>
</evidence>
<dbReference type="EMBL" id="FNSV01000005">
    <property type="protein sequence ID" value="SEC61158.1"/>
    <property type="molecule type" value="Genomic_DNA"/>
</dbReference>
<keyword evidence="11" id="KW-1185">Reference proteome</keyword>
<gene>
    <name evidence="10" type="ORF">SAMN04490239_4740</name>
</gene>
<feature type="transmembrane region" description="Helical" evidence="9">
    <location>
        <begin position="179"/>
        <end position="198"/>
    </location>
</feature>
<evidence type="ECO:0000256" key="1">
    <source>
        <dbReference type="ARBA" id="ARBA00004141"/>
    </source>
</evidence>
<dbReference type="PIRSF" id="PIRSF002744">
    <property type="entry name" value="Pur-cyt_permease"/>
    <property type="match status" value="1"/>
</dbReference>
<feature type="transmembrane region" description="Helical" evidence="9">
    <location>
        <begin position="391"/>
        <end position="416"/>
    </location>
</feature>
<feature type="transmembrane region" description="Helical" evidence="9">
    <location>
        <begin position="437"/>
        <end position="463"/>
    </location>
</feature>
<evidence type="ECO:0000256" key="6">
    <source>
        <dbReference type="ARBA" id="ARBA00023136"/>
    </source>
</evidence>
<comment type="similarity">
    <text evidence="2 7">Belongs to the purine-cytosine permease (2.A.39) family.</text>
</comment>
<dbReference type="PANTHER" id="PTHR31806">
    <property type="entry name" value="PURINE-CYTOSINE PERMEASE FCY2-RELATED"/>
    <property type="match status" value="1"/>
</dbReference>
<dbReference type="Gene3D" id="1.10.4160.10">
    <property type="entry name" value="Hydantoin permease"/>
    <property type="match status" value="1"/>
</dbReference>
<feature type="transmembrane region" description="Helical" evidence="9">
    <location>
        <begin position="325"/>
        <end position="345"/>
    </location>
</feature>
<evidence type="ECO:0000256" key="4">
    <source>
        <dbReference type="ARBA" id="ARBA00022692"/>
    </source>
</evidence>
<feature type="transmembrane region" description="Helical" evidence="9">
    <location>
        <begin position="139"/>
        <end position="159"/>
    </location>
</feature>